<reference evidence="2" key="1">
    <citation type="journal article" date="2020" name="Nature">
        <title>Giant virus diversity and host interactions through global metagenomics.</title>
        <authorList>
            <person name="Schulz F."/>
            <person name="Roux S."/>
            <person name="Paez-Espino D."/>
            <person name="Jungbluth S."/>
            <person name="Walsh D.A."/>
            <person name="Denef V.J."/>
            <person name="McMahon K.D."/>
            <person name="Konstantinidis K.T."/>
            <person name="Eloe-Fadrosh E.A."/>
            <person name="Kyrpides N.C."/>
            <person name="Woyke T."/>
        </authorList>
    </citation>
    <scope>NUCLEOTIDE SEQUENCE</scope>
    <source>
        <strain evidence="2">GVMAG-M-3300020192-26</strain>
    </source>
</reference>
<proteinExistence type="predicted"/>
<name>A0A6C0C830_9ZZZZ</name>
<evidence type="ECO:0000256" key="1">
    <source>
        <dbReference type="SAM" id="Phobius"/>
    </source>
</evidence>
<protein>
    <recommendedName>
        <fullName evidence="3">BIG2 domain-containing protein</fullName>
    </recommendedName>
</protein>
<sequence length="244" mass="26757">MNTEKRSNTTLWIVIAVVVLLVLIGGGVGLWYYMKKDIVISISPLTDTLMQNEQRRFTAIVRDTSGKTINDSVTWKVDSPSARIDDGNFTATGSSGSVIVTATSVEDPSKSASATVTLLPSMPIFLKTNAIITSDDPLYSRNRDYNATMLNNGKICVKSKDNTNKWCSYPEEPPGKFFTRMQEDGNLCTYLEQPAGQPLGASVWCSKSKSDVKDNYAVLNEDGKLCIYKGKGPDDNRGQVWCSG</sequence>
<evidence type="ECO:0000313" key="2">
    <source>
        <dbReference type="EMBL" id="QHS99969.1"/>
    </source>
</evidence>
<dbReference type="SUPFAM" id="SSF51110">
    <property type="entry name" value="alpha-D-mannose-specific plant lectins"/>
    <property type="match status" value="1"/>
</dbReference>
<dbReference type="Gene3D" id="2.60.40.1080">
    <property type="match status" value="1"/>
</dbReference>
<feature type="transmembrane region" description="Helical" evidence="1">
    <location>
        <begin position="12"/>
        <end position="34"/>
    </location>
</feature>
<dbReference type="InterPro" id="IPR008964">
    <property type="entry name" value="Invasin/intimin_cell_adhesion"/>
</dbReference>
<dbReference type="AlphaFoldDB" id="A0A6C0C830"/>
<dbReference type="SUPFAM" id="SSF49373">
    <property type="entry name" value="Invasin/intimin cell-adhesion fragments"/>
    <property type="match status" value="1"/>
</dbReference>
<dbReference type="Gene3D" id="2.90.10.10">
    <property type="entry name" value="Bulb-type lectin domain"/>
    <property type="match status" value="1"/>
</dbReference>
<evidence type="ECO:0008006" key="3">
    <source>
        <dbReference type="Google" id="ProtNLM"/>
    </source>
</evidence>
<organism evidence="2">
    <name type="scientific">viral metagenome</name>
    <dbReference type="NCBI Taxonomy" id="1070528"/>
    <lineage>
        <taxon>unclassified sequences</taxon>
        <taxon>metagenomes</taxon>
        <taxon>organismal metagenomes</taxon>
    </lineage>
</organism>
<keyword evidence="1" id="KW-0472">Membrane</keyword>
<dbReference type="EMBL" id="MN739352">
    <property type="protein sequence ID" value="QHS99969.1"/>
    <property type="molecule type" value="Genomic_DNA"/>
</dbReference>
<keyword evidence="1" id="KW-1133">Transmembrane helix</keyword>
<keyword evidence="1" id="KW-0812">Transmembrane</keyword>
<dbReference type="InterPro" id="IPR036426">
    <property type="entry name" value="Bulb-type_lectin_dom_sf"/>
</dbReference>
<accession>A0A6C0C830</accession>